<dbReference type="InterPro" id="IPR000581">
    <property type="entry name" value="ILV_EDD_N"/>
</dbReference>
<dbReference type="GO" id="GO:0046872">
    <property type="term" value="F:metal ion binding"/>
    <property type="evidence" value="ECO:0007669"/>
    <property type="project" value="UniProtKB-KW"/>
</dbReference>
<dbReference type="InterPro" id="IPR056740">
    <property type="entry name" value="ILV_EDD_C"/>
</dbReference>
<dbReference type="Proteomes" id="UP000183487">
    <property type="component" value="Unassembled WGS sequence"/>
</dbReference>
<dbReference type="RefSeq" id="WP_074770278.1">
    <property type="nucleotide sequence ID" value="NZ_FNKP01000002.1"/>
</dbReference>
<dbReference type="FunFam" id="3.50.30.80:FF:000001">
    <property type="entry name" value="Dihydroxy-acid dehydratase"/>
    <property type="match status" value="1"/>
</dbReference>
<dbReference type="InterPro" id="IPR042096">
    <property type="entry name" value="Dihydro-acid_dehy_C"/>
</dbReference>
<dbReference type="EMBL" id="FNKP01000002">
    <property type="protein sequence ID" value="SDR39096.1"/>
    <property type="molecule type" value="Genomic_DNA"/>
</dbReference>
<name>A0A1H1IP15_9BURK</name>
<protein>
    <submittedName>
        <fullName evidence="8">Dihydroxyacid dehydratase</fullName>
    </submittedName>
</protein>
<keyword evidence="9" id="KW-1185">Reference proteome</keyword>
<evidence type="ECO:0000256" key="3">
    <source>
        <dbReference type="ARBA" id="ARBA00023004"/>
    </source>
</evidence>
<dbReference type="PANTHER" id="PTHR43183">
    <property type="entry name" value="HYPOTHETICAL DIHYDROXYACID DEHYDRATASE (EUROFUNG)-RELATED"/>
    <property type="match status" value="1"/>
</dbReference>
<evidence type="ECO:0000259" key="6">
    <source>
        <dbReference type="Pfam" id="PF00920"/>
    </source>
</evidence>
<dbReference type="InterPro" id="IPR037237">
    <property type="entry name" value="IlvD/EDD_N"/>
</dbReference>
<gene>
    <name evidence="8" type="ORF">SAMN05443245_5407</name>
</gene>
<dbReference type="SUPFAM" id="SSF143975">
    <property type="entry name" value="IlvD/EDD N-terminal domain-like"/>
    <property type="match status" value="1"/>
</dbReference>
<accession>A0A1H1IP15</accession>
<evidence type="ECO:0000256" key="4">
    <source>
        <dbReference type="ARBA" id="ARBA00023014"/>
    </source>
</evidence>
<sequence>MTKRKTPDELRSHRWYGVNDLRSFGHRSRTAQMGYNRDEYAGKPVIAILNTWSEINACHTHFKQRVEEVKRGIWQAGGFPIELPVQTLSEPFQKPTTMLYRNFLAMEAEETLRSYPADGVVLMGGCDKTTPGLLMGAISMDLPAIFLPAGPMLRGNWNGVTLGSGSDSWKYWAELRAGKITQEDWQGIEGGIARSPGHCMTMGTASTMTSAAEALGFTLPGFASTPAADSRHAQMAAKTGMRIVEMVWEDLKPSDLITAKSVDNAVITCLALSGSTNAIVHMIALARRAGIELTLDRYDELSRRTPVLANIRPTGAYLMEDFFYAGGLRAMLAELGDLIDRSQQTVNGHTLGENLEGAQIFNDDVIRRRDKPLLPDSSLAVLRGNIAPDGAVIKPGAAEPRLLVHTGRAVVFADYNEMAARIDDEALDIDETCVIVLQHAGPVGAPGMPEWGQLPIPRKLLQKGVRDMVRISDARMSGTSYGACVLHVAPESFVGGPFALVQSGDMIELDVPRRRLNLLVSDEELARRMAAWIKPAPRFTRGYGALHQQHVMQANQGCDFDFLQRGGAHAASALAPVSPQDGEKPGEPEIH</sequence>
<dbReference type="Gene3D" id="3.50.30.80">
    <property type="entry name" value="IlvD/EDD C-terminal domain-like"/>
    <property type="match status" value="1"/>
</dbReference>
<dbReference type="AlphaFoldDB" id="A0A1H1IP15"/>
<keyword evidence="5" id="KW-0456">Lyase</keyword>
<feature type="domain" description="Dihydroxy-acid/6-phosphogluconate dehydratase C-terminal" evidence="7">
    <location>
        <begin position="364"/>
        <end position="558"/>
    </location>
</feature>
<evidence type="ECO:0000256" key="1">
    <source>
        <dbReference type="ARBA" id="ARBA00006486"/>
    </source>
</evidence>
<dbReference type="OrthoDB" id="9807077at2"/>
<dbReference type="PROSITE" id="PS00886">
    <property type="entry name" value="ILVD_EDD_1"/>
    <property type="match status" value="1"/>
</dbReference>
<comment type="similarity">
    <text evidence="1">Belongs to the IlvD/Edd family.</text>
</comment>
<evidence type="ECO:0000313" key="8">
    <source>
        <dbReference type="EMBL" id="SDR39096.1"/>
    </source>
</evidence>
<dbReference type="GO" id="GO:0051536">
    <property type="term" value="F:iron-sulfur cluster binding"/>
    <property type="evidence" value="ECO:0007669"/>
    <property type="project" value="UniProtKB-KW"/>
</dbReference>
<keyword evidence="2" id="KW-0479">Metal-binding</keyword>
<organism evidence="8 9">
    <name type="scientific">Paraburkholderia fungorum</name>
    <dbReference type="NCBI Taxonomy" id="134537"/>
    <lineage>
        <taxon>Bacteria</taxon>
        <taxon>Pseudomonadati</taxon>
        <taxon>Pseudomonadota</taxon>
        <taxon>Betaproteobacteria</taxon>
        <taxon>Burkholderiales</taxon>
        <taxon>Burkholderiaceae</taxon>
        <taxon>Paraburkholderia</taxon>
    </lineage>
</organism>
<evidence type="ECO:0000313" key="9">
    <source>
        <dbReference type="Proteomes" id="UP000183487"/>
    </source>
</evidence>
<dbReference type="InterPro" id="IPR052352">
    <property type="entry name" value="Sugar_Degrad_Dehydratases"/>
</dbReference>
<dbReference type="Pfam" id="PF00920">
    <property type="entry name" value="ILVD_EDD_N"/>
    <property type="match status" value="1"/>
</dbReference>
<evidence type="ECO:0000259" key="7">
    <source>
        <dbReference type="Pfam" id="PF24877"/>
    </source>
</evidence>
<dbReference type="NCBIfam" id="NF009560">
    <property type="entry name" value="PRK13017.1"/>
    <property type="match status" value="1"/>
</dbReference>
<keyword evidence="3" id="KW-0408">Iron</keyword>
<feature type="domain" description="Dihydroxy-acid/6-phosphogluconate dehydratase N-terminal" evidence="6">
    <location>
        <begin position="43"/>
        <end position="354"/>
    </location>
</feature>
<keyword evidence="4" id="KW-0411">Iron-sulfur</keyword>
<dbReference type="NCBIfam" id="NF004784">
    <property type="entry name" value="PRK06131.1"/>
    <property type="match status" value="1"/>
</dbReference>
<proteinExistence type="inferred from homology"/>
<dbReference type="NCBIfam" id="NF009559">
    <property type="entry name" value="PRK13016.1"/>
    <property type="match status" value="1"/>
</dbReference>
<evidence type="ECO:0000256" key="5">
    <source>
        <dbReference type="ARBA" id="ARBA00023239"/>
    </source>
</evidence>
<dbReference type="SUPFAM" id="SSF52016">
    <property type="entry name" value="LeuD/IlvD-like"/>
    <property type="match status" value="1"/>
</dbReference>
<dbReference type="InterPro" id="IPR020558">
    <property type="entry name" value="DiOHA_6PGluconate_deHydtase_CS"/>
</dbReference>
<dbReference type="Pfam" id="PF24877">
    <property type="entry name" value="ILV_EDD_C"/>
    <property type="match status" value="1"/>
</dbReference>
<reference evidence="9" key="1">
    <citation type="submission" date="2016-10" db="EMBL/GenBank/DDBJ databases">
        <authorList>
            <person name="Varghese N."/>
        </authorList>
    </citation>
    <scope>NUCLEOTIDE SEQUENCE [LARGE SCALE GENOMIC DNA]</scope>
    <source>
        <strain evidence="9">GAS106B</strain>
    </source>
</reference>
<dbReference type="PANTHER" id="PTHR43183:SF2">
    <property type="entry name" value="DIHYDROXY-ACID DEHYDRATASE"/>
    <property type="match status" value="1"/>
</dbReference>
<dbReference type="GO" id="GO:0016836">
    <property type="term" value="F:hydro-lyase activity"/>
    <property type="evidence" value="ECO:0007669"/>
    <property type="project" value="UniProtKB-ARBA"/>
</dbReference>
<evidence type="ECO:0000256" key="2">
    <source>
        <dbReference type="ARBA" id="ARBA00022723"/>
    </source>
</evidence>